<accession>A0ABS8GV99</accession>
<keyword evidence="1" id="KW-1133">Transmembrane helix</keyword>
<dbReference type="InterPro" id="IPR040884">
    <property type="entry name" value="SLATT_1"/>
</dbReference>
<dbReference type="EMBL" id="JAJGMW010000021">
    <property type="protein sequence ID" value="MCC4213950.1"/>
    <property type="molecule type" value="Genomic_DNA"/>
</dbReference>
<feature type="transmembrane region" description="Helical" evidence="1">
    <location>
        <begin position="5"/>
        <end position="26"/>
    </location>
</feature>
<evidence type="ECO:0000313" key="4">
    <source>
        <dbReference type="Proteomes" id="UP001197770"/>
    </source>
</evidence>
<dbReference type="Proteomes" id="UP001197770">
    <property type="component" value="Unassembled WGS sequence"/>
</dbReference>
<comment type="caution">
    <text evidence="3">The sequence shown here is derived from an EMBL/GenBank/DDBJ whole genome shotgun (WGS) entry which is preliminary data.</text>
</comment>
<organism evidence="3 4">
    <name type="scientific">Leeuwenhoekiella parthenopeia</name>
    <dbReference type="NCBI Taxonomy" id="2890320"/>
    <lineage>
        <taxon>Bacteria</taxon>
        <taxon>Pseudomonadati</taxon>
        <taxon>Bacteroidota</taxon>
        <taxon>Flavobacteriia</taxon>
        <taxon>Flavobacteriales</taxon>
        <taxon>Flavobacteriaceae</taxon>
        <taxon>Leeuwenhoekiella</taxon>
    </lineage>
</organism>
<keyword evidence="4" id="KW-1185">Reference proteome</keyword>
<dbReference type="RefSeq" id="WP_228231022.1">
    <property type="nucleotide sequence ID" value="NZ_JAJGMW010000021.1"/>
</dbReference>
<reference evidence="3 4" key="1">
    <citation type="submission" date="2021-11" db="EMBL/GenBank/DDBJ databases">
        <title>Seasonal and diel survey of microbial diversity of the Tyrrhenian coast.</title>
        <authorList>
            <person name="Gattoni G."/>
            <person name="Corral P."/>
        </authorList>
    </citation>
    <scope>NUCLEOTIDE SEQUENCE [LARGE SCALE GENOMIC DNA]</scope>
    <source>
        <strain evidence="3 4">Mr9</strain>
    </source>
</reference>
<protein>
    <recommendedName>
        <fullName evidence="2">SMODS and SLOG-associating 2TM effector domain-containing protein</fullName>
    </recommendedName>
</protein>
<evidence type="ECO:0000256" key="1">
    <source>
        <dbReference type="SAM" id="Phobius"/>
    </source>
</evidence>
<gene>
    <name evidence="3" type="ORF">LLW17_14560</name>
</gene>
<keyword evidence="1" id="KW-0812">Transmembrane</keyword>
<proteinExistence type="predicted"/>
<feature type="transmembrane region" description="Helical" evidence="1">
    <location>
        <begin position="32"/>
        <end position="53"/>
    </location>
</feature>
<evidence type="ECO:0000313" key="3">
    <source>
        <dbReference type="EMBL" id="MCC4213950.1"/>
    </source>
</evidence>
<dbReference type="Pfam" id="PF18181">
    <property type="entry name" value="SLATT_1"/>
    <property type="match status" value="1"/>
</dbReference>
<evidence type="ECO:0000259" key="2">
    <source>
        <dbReference type="Pfam" id="PF18181"/>
    </source>
</evidence>
<sequence length="322" mass="37888">MIMTLALKIVLASVVLCVLIGIFLAVTRKKALIISLLITALLFTSAASGYAYIEYAAYKKRSIKYSTAETGFSKMASETRESEKEYAGFKYFQEYRNALLGYEFFLLEVGLQQADRFSYQNTIRTNIIQNLRNQEYTESYWNTVFDVVFEFNEEKGGFQRPNYKAMYAIPDTFDQIDSEEEDYGDLEDKENYAFFERSCQLLYLYEKVKAIDRSPEHIADFWNSNKAYVYTFFSKAKYDRLCKDVVDDLVEIHDTITATPEYVKFYRMYDISDEAFLEFPSASYTGSFKYSWPFSFWDRRFAEKNADEVYAVLKEIQNHYKN</sequence>
<keyword evidence="1" id="KW-0472">Membrane</keyword>
<name>A0ABS8GV99_9FLAO</name>
<feature type="domain" description="SMODS and SLOG-associating 2TM effector" evidence="2">
    <location>
        <begin position="8"/>
        <end position="85"/>
    </location>
</feature>